<dbReference type="FunFam" id="1.10.630.10:FF:000182">
    <property type="entry name" value="Cytochrome P450 3A4"/>
    <property type="match status" value="1"/>
</dbReference>
<keyword evidence="13 16" id="KW-0472">Membrane</keyword>
<evidence type="ECO:0000256" key="14">
    <source>
        <dbReference type="PIRSR" id="PIRSR602403-1"/>
    </source>
</evidence>
<comment type="function">
    <text evidence="2">May be involved in the metabolism of insect hormones and in the breakdown of synthetic insecticides.</text>
</comment>
<name>A0A9P0MP71_NEZVI</name>
<feature type="binding site" description="axial binding residue" evidence="14">
    <location>
        <position position="434"/>
    </location>
    <ligand>
        <name>heme</name>
        <dbReference type="ChEBI" id="CHEBI:30413"/>
    </ligand>
    <ligandPart>
        <name>Fe</name>
        <dbReference type="ChEBI" id="CHEBI:18248"/>
    </ligandPart>
</feature>
<keyword evidence="7 14" id="KW-0479">Metal-binding</keyword>
<dbReference type="PANTHER" id="PTHR24292:SF84">
    <property type="entry name" value="CYTOCHROME P450 28A5-RELATED"/>
    <property type="match status" value="1"/>
</dbReference>
<evidence type="ECO:0000256" key="16">
    <source>
        <dbReference type="SAM" id="Phobius"/>
    </source>
</evidence>
<dbReference type="Proteomes" id="UP001152798">
    <property type="component" value="Chromosome 4"/>
</dbReference>
<keyword evidence="8" id="KW-0256">Endoplasmic reticulum</keyword>
<keyword evidence="11 14" id="KW-0408">Iron</keyword>
<dbReference type="PRINTS" id="PR00385">
    <property type="entry name" value="P450"/>
</dbReference>
<proteinExistence type="inferred from homology"/>
<evidence type="ECO:0000256" key="3">
    <source>
        <dbReference type="ARBA" id="ARBA00004174"/>
    </source>
</evidence>
<dbReference type="SUPFAM" id="SSF48264">
    <property type="entry name" value="Cytochrome P450"/>
    <property type="match status" value="1"/>
</dbReference>
<keyword evidence="18" id="KW-1185">Reference proteome</keyword>
<evidence type="ECO:0000256" key="4">
    <source>
        <dbReference type="ARBA" id="ARBA00004406"/>
    </source>
</evidence>
<organism evidence="17 18">
    <name type="scientific">Nezara viridula</name>
    <name type="common">Southern green stink bug</name>
    <name type="synonym">Cimex viridulus</name>
    <dbReference type="NCBI Taxonomy" id="85310"/>
    <lineage>
        <taxon>Eukaryota</taxon>
        <taxon>Metazoa</taxon>
        <taxon>Ecdysozoa</taxon>
        <taxon>Arthropoda</taxon>
        <taxon>Hexapoda</taxon>
        <taxon>Insecta</taxon>
        <taxon>Pterygota</taxon>
        <taxon>Neoptera</taxon>
        <taxon>Paraneoptera</taxon>
        <taxon>Hemiptera</taxon>
        <taxon>Heteroptera</taxon>
        <taxon>Panheteroptera</taxon>
        <taxon>Pentatomomorpha</taxon>
        <taxon>Pentatomoidea</taxon>
        <taxon>Pentatomidae</taxon>
        <taxon>Pentatominae</taxon>
        <taxon>Nezara</taxon>
    </lineage>
</organism>
<dbReference type="GO" id="GO:0016705">
    <property type="term" value="F:oxidoreductase activity, acting on paired donors, with incorporation or reduction of molecular oxygen"/>
    <property type="evidence" value="ECO:0007669"/>
    <property type="project" value="InterPro"/>
</dbReference>
<dbReference type="InterPro" id="IPR017972">
    <property type="entry name" value="Cyt_P450_CS"/>
</dbReference>
<evidence type="ECO:0000256" key="10">
    <source>
        <dbReference type="ARBA" id="ARBA00023002"/>
    </source>
</evidence>
<keyword evidence="16" id="KW-1133">Transmembrane helix</keyword>
<dbReference type="GO" id="GO:0005506">
    <property type="term" value="F:iron ion binding"/>
    <property type="evidence" value="ECO:0007669"/>
    <property type="project" value="InterPro"/>
</dbReference>
<keyword evidence="9" id="KW-0492">Microsome</keyword>
<evidence type="ECO:0000256" key="7">
    <source>
        <dbReference type="ARBA" id="ARBA00022723"/>
    </source>
</evidence>
<comment type="similarity">
    <text evidence="5 15">Belongs to the cytochrome P450 family.</text>
</comment>
<keyword evidence="6 14" id="KW-0349">Heme</keyword>
<dbReference type="InterPro" id="IPR050476">
    <property type="entry name" value="Insect_CytP450_Detox"/>
</dbReference>
<evidence type="ECO:0000313" key="17">
    <source>
        <dbReference type="EMBL" id="CAH1399864.1"/>
    </source>
</evidence>
<dbReference type="EMBL" id="OV725080">
    <property type="protein sequence ID" value="CAH1399864.1"/>
    <property type="molecule type" value="Genomic_DNA"/>
</dbReference>
<evidence type="ECO:0000256" key="5">
    <source>
        <dbReference type="ARBA" id="ARBA00010617"/>
    </source>
</evidence>
<dbReference type="GO" id="GO:0004497">
    <property type="term" value="F:monooxygenase activity"/>
    <property type="evidence" value="ECO:0007669"/>
    <property type="project" value="UniProtKB-KW"/>
</dbReference>
<gene>
    <name evidence="17" type="ORF">NEZAVI_LOCUS9220</name>
</gene>
<evidence type="ECO:0000256" key="11">
    <source>
        <dbReference type="ARBA" id="ARBA00023004"/>
    </source>
</evidence>
<dbReference type="InterPro" id="IPR036396">
    <property type="entry name" value="Cyt_P450_sf"/>
</dbReference>
<evidence type="ECO:0000256" key="13">
    <source>
        <dbReference type="ARBA" id="ARBA00023136"/>
    </source>
</evidence>
<protein>
    <recommendedName>
        <fullName evidence="19">Cytochrome P450</fullName>
    </recommendedName>
</protein>
<feature type="transmembrane region" description="Helical" evidence="16">
    <location>
        <begin position="6"/>
        <end position="24"/>
    </location>
</feature>
<evidence type="ECO:0000256" key="15">
    <source>
        <dbReference type="RuleBase" id="RU000461"/>
    </source>
</evidence>
<evidence type="ECO:0000256" key="1">
    <source>
        <dbReference type="ARBA" id="ARBA00001971"/>
    </source>
</evidence>
<dbReference type="GO" id="GO:0005789">
    <property type="term" value="C:endoplasmic reticulum membrane"/>
    <property type="evidence" value="ECO:0007669"/>
    <property type="project" value="UniProtKB-SubCell"/>
</dbReference>
<evidence type="ECO:0000256" key="12">
    <source>
        <dbReference type="ARBA" id="ARBA00023033"/>
    </source>
</evidence>
<evidence type="ECO:0000256" key="2">
    <source>
        <dbReference type="ARBA" id="ARBA00003690"/>
    </source>
</evidence>
<reference evidence="17" key="1">
    <citation type="submission" date="2022-01" db="EMBL/GenBank/DDBJ databases">
        <authorList>
            <person name="King R."/>
        </authorList>
    </citation>
    <scope>NUCLEOTIDE SEQUENCE</scope>
</reference>
<accession>A0A9P0MP71</accession>
<dbReference type="OrthoDB" id="2789670at2759"/>
<dbReference type="AlphaFoldDB" id="A0A9P0MP71"/>
<dbReference type="Pfam" id="PF00067">
    <property type="entry name" value="p450"/>
    <property type="match status" value="1"/>
</dbReference>
<evidence type="ECO:0000256" key="6">
    <source>
        <dbReference type="ARBA" id="ARBA00022617"/>
    </source>
</evidence>
<evidence type="ECO:0008006" key="19">
    <source>
        <dbReference type="Google" id="ProtNLM"/>
    </source>
</evidence>
<evidence type="ECO:0000256" key="9">
    <source>
        <dbReference type="ARBA" id="ARBA00022848"/>
    </source>
</evidence>
<dbReference type="GO" id="GO:0020037">
    <property type="term" value="F:heme binding"/>
    <property type="evidence" value="ECO:0007669"/>
    <property type="project" value="InterPro"/>
</dbReference>
<dbReference type="InterPro" id="IPR001128">
    <property type="entry name" value="Cyt_P450"/>
</dbReference>
<keyword evidence="16" id="KW-0812">Transmembrane</keyword>
<dbReference type="Gene3D" id="1.10.630.10">
    <property type="entry name" value="Cytochrome P450"/>
    <property type="match status" value="1"/>
</dbReference>
<dbReference type="InterPro" id="IPR002403">
    <property type="entry name" value="Cyt_P450_E_grp-IV"/>
</dbReference>
<dbReference type="CDD" id="cd11056">
    <property type="entry name" value="CYP6-like"/>
    <property type="match status" value="1"/>
</dbReference>
<dbReference type="PROSITE" id="PS00086">
    <property type="entry name" value="CYTOCHROME_P450"/>
    <property type="match status" value="1"/>
</dbReference>
<dbReference type="PRINTS" id="PR00465">
    <property type="entry name" value="EP450IV"/>
</dbReference>
<keyword evidence="10 15" id="KW-0560">Oxidoreductase</keyword>
<sequence length="488" mass="56574">MLLEIIVLLASFLLIFNWWGHGYWKRRNVFSIPKLFIFGNFWQLVMGQKVSLMFCDIYKKYKKHRMVGFYCFYKPMLLISDPEIIKRVLVIDFNSFSDNGFVVDKDIDPLFGYNPFTAKTIPLWKELRSIQAANQTPLKLKEVVPSLANIKEFMYDFIKNQKNQPIEVSDLTLRAAIDSAVLNGFGIEPKSFTDPEFSFMTHASGEKLFEATFVTMISAFFFPLINRLFSLRMTSKEAEEFFVSMAKTNIDYRQSAKITRSDLFDTIMKLNQKKLEQGNKAYSALEMSSHCASFYMDATITSSAVLSFILLELAYHQDVQDKLRREIFLIGKKPEDLDFDKINSMTYLQMVFDETLRMHPPVMIVSRLCTKDTEIEGVKISKGTKVFISPFALHYDPEYFPNPEKFDPDRFSDINKESMTKYSFLPFGEGPRICVGMKYANIFVKTSIALILLKYKILPAYDQNESLHDIDHFLLGPKPNAAVKFEEF</sequence>
<comment type="subcellular location">
    <subcellularLocation>
        <location evidence="4">Endoplasmic reticulum membrane</location>
        <topology evidence="4">Peripheral membrane protein</topology>
    </subcellularLocation>
    <subcellularLocation>
        <location evidence="3">Microsome membrane</location>
        <topology evidence="3">Peripheral membrane protein</topology>
    </subcellularLocation>
</comment>
<keyword evidence="12 15" id="KW-0503">Monooxygenase</keyword>
<comment type="cofactor">
    <cofactor evidence="1 14">
        <name>heme</name>
        <dbReference type="ChEBI" id="CHEBI:30413"/>
    </cofactor>
</comment>
<dbReference type="PANTHER" id="PTHR24292">
    <property type="entry name" value="CYTOCHROME P450"/>
    <property type="match status" value="1"/>
</dbReference>
<evidence type="ECO:0000256" key="8">
    <source>
        <dbReference type="ARBA" id="ARBA00022824"/>
    </source>
</evidence>
<evidence type="ECO:0000313" key="18">
    <source>
        <dbReference type="Proteomes" id="UP001152798"/>
    </source>
</evidence>